<organism evidence="6 7">
    <name type="scientific">Phyllobacterium endophyticum</name>
    <dbReference type="NCBI Taxonomy" id="1149773"/>
    <lineage>
        <taxon>Bacteria</taxon>
        <taxon>Pseudomonadati</taxon>
        <taxon>Pseudomonadota</taxon>
        <taxon>Alphaproteobacteria</taxon>
        <taxon>Hyphomicrobiales</taxon>
        <taxon>Phyllobacteriaceae</taxon>
        <taxon>Phyllobacterium</taxon>
    </lineage>
</organism>
<dbReference type="NCBIfam" id="NF002099">
    <property type="entry name" value="PRK00944.1"/>
    <property type="match status" value="1"/>
</dbReference>
<feature type="transmembrane region" description="Helical" evidence="5">
    <location>
        <begin position="131"/>
        <end position="156"/>
    </location>
</feature>
<evidence type="ECO:0000313" key="7">
    <source>
        <dbReference type="Proteomes" id="UP000241158"/>
    </source>
</evidence>
<comment type="subcellular location">
    <subcellularLocation>
        <location evidence="5">Cell membrane</location>
        <topology evidence="5">Multi-pass membrane protein</topology>
    </subcellularLocation>
</comment>
<accession>A0A2P7B187</accession>
<protein>
    <recommendedName>
        <fullName evidence="5">UPF0314 protein CU100_05650</fullName>
    </recommendedName>
</protein>
<dbReference type="EMBL" id="PGGN01000001">
    <property type="protein sequence ID" value="PSH60184.1"/>
    <property type="molecule type" value="Genomic_DNA"/>
</dbReference>
<evidence type="ECO:0000256" key="1">
    <source>
        <dbReference type="ARBA" id="ARBA00022475"/>
    </source>
</evidence>
<dbReference type="Proteomes" id="UP000241158">
    <property type="component" value="Unassembled WGS sequence"/>
</dbReference>
<evidence type="ECO:0000256" key="2">
    <source>
        <dbReference type="ARBA" id="ARBA00022692"/>
    </source>
</evidence>
<comment type="similarity">
    <text evidence="5">Belongs to the UPF0314 family.</text>
</comment>
<proteinExistence type="inferred from homology"/>
<name>A0A2P7B187_9HYPH</name>
<keyword evidence="4 5" id="KW-0472">Membrane</keyword>
<dbReference type="GO" id="GO:0005886">
    <property type="term" value="C:plasma membrane"/>
    <property type="evidence" value="ECO:0007669"/>
    <property type="project" value="UniProtKB-SubCell"/>
</dbReference>
<dbReference type="InterPro" id="IPR019691">
    <property type="entry name" value="DUF2585"/>
</dbReference>
<evidence type="ECO:0000256" key="3">
    <source>
        <dbReference type="ARBA" id="ARBA00022989"/>
    </source>
</evidence>
<feature type="transmembrane region" description="Helical" evidence="5">
    <location>
        <begin position="74"/>
        <end position="94"/>
    </location>
</feature>
<comment type="caution">
    <text evidence="6">The sequence shown here is derived from an EMBL/GenBank/DDBJ whole genome shotgun (WGS) entry which is preliminary data.</text>
</comment>
<keyword evidence="2 5" id="KW-0812">Transmembrane</keyword>
<evidence type="ECO:0000313" key="6">
    <source>
        <dbReference type="EMBL" id="PSH60184.1"/>
    </source>
</evidence>
<dbReference type="Pfam" id="PF10755">
    <property type="entry name" value="DUF2585"/>
    <property type="match status" value="1"/>
</dbReference>
<evidence type="ECO:0000256" key="4">
    <source>
        <dbReference type="ARBA" id="ARBA00023136"/>
    </source>
</evidence>
<sequence>MVGKGGNAKMPVDAAARTKSLKMHHYLLIAGLMIAAAAVILLLMGRNPICTCGNVKLWVGETNSPDNSQHIADWYTLSHIIHGFLFYGIFWIIAGKIPIGQRLLMAVAVEAAWEIFENTDMVINRYREATIALGYVGDSVLNSVSDMLFMVLGFFFAARAPLWLTIVLAIFFELLAAWVIRDNLSLNILMLLYPVSAVKIWQGM</sequence>
<dbReference type="HAMAP" id="MF_01514">
    <property type="entry name" value="UPF0314"/>
    <property type="match status" value="1"/>
</dbReference>
<evidence type="ECO:0000256" key="5">
    <source>
        <dbReference type="HAMAP-Rule" id="MF_01514"/>
    </source>
</evidence>
<keyword evidence="7" id="KW-1185">Reference proteome</keyword>
<keyword evidence="1 5" id="KW-1003">Cell membrane</keyword>
<reference evidence="7" key="1">
    <citation type="submission" date="2017-11" db="EMBL/GenBank/DDBJ databases">
        <authorList>
            <person name="Kuznetsova I."/>
            <person name="Sazanova A."/>
            <person name="Chirak E."/>
            <person name="Safronova V."/>
            <person name="Willems A."/>
        </authorList>
    </citation>
    <scope>NUCLEOTIDE SEQUENCE [LARGE SCALE GENOMIC DNA]</scope>
    <source>
        <strain evidence="7">PEPV15</strain>
    </source>
</reference>
<keyword evidence="3 5" id="KW-1133">Transmembrane helix</keyword>
<dbReference type="OrthoDB" id="9811954at2"/>
<gene>
    <name evidence="6" type="ORF">CU100_05650</name>
</gene>
<feature type="transmembrane region" description="Helical" evidence="5">
    <location>
        <begin position="26"/>
        <end position="45"/>
    </location>
</feature>
<feature type="transmembrane region" description="Helical" evidence="5">
    <location>
        <begin position="162"/>
        <end position="180"/>
    </location>
</feature>
<dbReference type="AlphaFoldDB" id="A0A2P7B187"/>